<dbReference type="AlphaFoldDB" id="A2DVN8"/>
<evidence type="ECO:0000313" key="3">
    <source>
        <dbReference type="Proteomes" id="UP000001542"/>
    </source>
</evidence>
<dbReference type="InParanoid" id="A2DVN8"/>
<proteinExistence type="predicted"/>
<protein>
    <submittedName>
        <fullName evidence="2">Uncharacterized protein</fullName>
    </submittedName>
</protein>
<dbReference type="EMBL" id="DS113254">
    <property type="protein sequence ID" value="EAY15580.1"/>
    <property type="molecule type" value="Genomic_DNA"/>
</dbReference>
<name>A2DVN8_TRIV3</name>
<keyword evidence="3" id="KW-1185">Reference proteome</keyword>
<reference evidence="2" key="1">
    <citation type="submission" date="2006-10" db="EMBL/GenBank/DDBJ databases">
        <authorList>
            <person name="Amadeo P."/>
            <person name="Zhao Q."/>
            <person name="Wortman J."/>
            <person name="Fraser-Liggett C."/>
            <person name="Carlton J."/>
        </authorList>
    </citation>
    <scope>NUCLEOTIDE SEQUENCE</scope>
    <source>
        <strain evidence="2">G3</strain>
    </source>
</reference>
<dbReference type="VEuPathDB" id="TrichDB:TVAG_495990"/>
<dbReference type="PROSITE" id="PS51257">
    <property type="entry name" value="PROKAR_LIPOPROTEIN"/>
    <property type="match status" value="1"/>
</dbReference>
<reference evidence="2" key="2">
    <citation type="journal article" date="2007" name="Science">
        <title>Draft genome sequence of the sexually transmitted pathogen Trichomonas vaginalis.</title>
        <authorList>
            <person name="Carlton J.M."/>
            <person name="Hirt R.P."/>
            <person name="Silva J.C."/>
            <person name="Delcher A.L."/>
            <person name="Schatz M."/>
            <person name="Zhao Q."/>
            <person name="Wortman J.R."/>
            <person name="Bidwell S.L."/>
            <person name="Alsmark U.C.M."/>
            <person name="Besteiro S."/>
            <person name="Sicheritz-Ponten T."/>
            <person name="Noel C.J."/>
            <person name="Dacks J.B."/>
            <person name="Foster P.G."/>
            <person name="Simillion C."/>
            <person name="Van de Peer Y."/>
            <person name="Miranda-Saavedra D."/>
            <person name="Barton G.J."/>
            <person name="Westrop G.D."/>
            <person name="Mueller S."/>
            <person name="Dessi D."/>
            <person name="Fiori P.L."/>
            <person name="Ren Q."/>
            <person name="Paulsen I."/>
            <person name="Zhang H."/>
            <person name="Bastida-Corcuera F.D."/>
            <person name="Simoes-Barbosa A."/>
            <person name="Brown M.T."/>
            <person name="Hayes R.D."/>
            <person name="Mukherjee M."/>
            <person name="Okumura C.Y."/>
            <person name="Schneider R."/>
            <person name="Smith A.J."/>
            <person name="Vanacova S."/>
            <person name="Villalvazo M."/>
            <person name="Haas B.J."/>
            <person name="Pertea M."/>
            <person name="Feldblyum T.V."/>
            <person name="Utterback T.R."/>
            <person name="Shu C.L."/>
            <person name="Osoegawa K."/>
            <person name="de Jong P.J."/>
            <person name="Hrdy I."/>
            <person name="Horvathova L."/>
            <person name="Zubacova Z."/>
            <person name="Dolezal P."/>
            <person name="Malik S.B."/>
            <person name="Logsdon J.M. Jr."/>
            <person name="Henze K."/>
            <person name="Gupta A."/>
            <person name="Wang C.C."/>
            <person name="Dunne R.L."/>
            <person name="Upcroft J.A."/>
            <person name="Upcroft P."/>
            <person name="White O."/>
            <person name="Salzberg S.L."/>
            <person name="Tang P."/>
            <person name="Chiu C.-H."/>
            <person name="Lee Y.-S."/>
            <person name="Embley T.M."/>
            <person name="Coombs G.H."/>
            <person name="Mottram J.C."/>
            <person name="Tachezy J."/>
            <person name="Fraser-Liggett C.M."/>
            <person name="Johnson P.J."/>
        </authorList>
    </citation>
    <scope>NUCLEOTIDE SEQUENCE [LARGE SCALE GENOMIC DNA]</scope>
    <source>
        <strain evidence="2">G3</strain>
    </source>
</reference>
<dbReference type="Proteomes" id="UP000001542">
    <property type="component" value="Unassembled WGS sequence"/>
</dbReference>
<feature type="signal peptide" evidence="1">
    <location>
        <begin position="1"/>
        <end position="25"/>
    </location>
</feature>
<organism evidence="2 3">
    <name type="scientific">Trichomonas vaginalis (strain ATCC PRA-98 / G3)</name>
    <dbReference type="NCBI Taxonomy" id="412133"/>
    <lineage>
        <taxon>Eukaryota</taxon>
        <taxon>Metamonada</taxon>
        <taxon>Parabasalia</taxon>
        <taxon>Trichomonadida</taxon>
        <taxon>Trichomonadidae</taxon>
        <taxon>Trichomonas</taxon>
    </lineage>
</organism>
<feature type="chain" id="PRO_5002643211" evidence="1">
    <location>
        <begin position="26"/>
        <end position="80"/>
    </location>
</feature>
<keyword evidence="1" id="KW-0732">Signal</keyword>
<accession>A2DVN8</accession>
<evidence type="ECO:0000313" key="2">
    <source>
        <dbReference type="EMBL" id="EAY15580.1"/>
    </source>
</evidence>
<sequence length="80" mass="7810">MTNKEPATATALIVIILFFFCAASSCSFDSSVCVGVWNGVVGAGIKVGFGVIVGATLGVAIGDGVGVLGAAGQNSVVFVT</sequence>
<gene>
    <name evidence="2" type="ORF">TVAG_495990</name>
</gene>
<evidence type="ECO:0000256" key="1">
    <source>
        <dbReference type="SAM" id="SignalP"/>
    </source>
</evidence>